<organism evidence="1">
    <name type="scientific">marine sediment metagenome</name>
    <dbReference type="NCBI Taxonomy" id="412755"/>
    <lineage>
        <taxon>unclassified sequences</taxon>
        <taxon>metagenomes</taxon>
        <taxon>ecological metagenomes</taxon>
    </lineage>
</organism>
<sequence length="69" mass="8447">MEWKGVNLNQRNFEFEYSDFNKAHFQNRWLRRFEIKAKLLLDKKVPGKCDFNELVHRYKKVFNAQLIVG</sequence>
<evidence type="ECO:0000313" key="1">
    <source>
        <dbReference type="EMBL" id="GAG05462.1"/>
    </source>
</evidence>
<reference evidence="1" key="1">
    <citation type="journal article" date="2014" name="Front. Microbiol.">
        <title>High frequency of phylogenetically diverse reductive dehalogenase-homologous genes in deep subseafloor sedimentary metagenomes.</title>
        <authorList>
            <person name="Kawai M."/>
            <person name="Futagami T."/>
            <person name="Toyoda A."/>
            <person name="Takaki Y."/>
            <person name="Nishi S."/>
            <person name="Hori S."/>
            <person name="Arai W."/>
            <person name="Tsubouchi T."/>
            <person name="Morono Y."/>
            <person name="Uchiyama I."/>
            <person name="Ito T."/>
            <person name="Fujiyama A."/>
            <person name="Inagaki F."/>
            <person name="Takami H."/>
        </authorList>
    </citation>
    <scope>NUCLEOTIDE SEQUENCE</scope>
    <source>
        <strain evidence="1">Expedition CK06-06</strain>
    </source>
</reference>
<dbReference type="EMBL" id="BARS01024230">
    <property type="protein sequence ID" value="GAG05462.1"/>
    <property type="molecule type" value="Genomic_DNA"/>
</dbReference>
<dbReference type="AlphaFoldDB" id="X0V244"/>
<comment type="caution">
    <text evidence="1">The sequence shown here is derived from an EMBL/GenBank/DDBJ whole genome shotgun (WGS) entry which is preliminary data.</text>
</comment>
<protein>
    <submittedName>
        <fullName evidence="1">Uncharacterized protein</fullName>
    </submittedName>
</protein>
<proteinExistence type="predicted"/>
<gene>
    <name evidence="1" type="ORF">S01H1_38486</name>
</gene>
<accession>X0V244</accession>
<name>X0V244_9ZZZZ</name>